<sequence>MKPLFCIFVALVFLAACQPQTETNQVKSYFDLKGFIESQLRELEKRKPTVDKKMSLDGESESKQTNEINWAKELDLFIQADINKQAYQSSYETTQPTPKTNLYTLKKGENQPVQSLKVTFDDKTQMPSLIEVSLKEENKLYDSEKQLRLTCGMRPEGVWLIKTYEISGFQHLSLTDKKSFSIVGTIY</sequence>
<comment type="caution">
    <text evidence="2">The sequence shown here is derived from an EMBL/GenBank/DDBJ whole genome shotgun (WGS) entry which is preliminary data.</text>
</comment>
<dbReference type="EMBL" id="JACIBY010000003">
    <property type="protein sequence ID" value="MBB3837737.1"/>
    <property type="molecule type" value="Genomic_DNA"/>
</dbReference>
<keyword evidence="3" id="KW-1185">Reference proteome</keyword>
<evidence type="ECO:0000313" key="3">
    <source>
        <dbReference type="Proteomes" id="UP000541352"/>
    </source>
</evidence>
<dbReference type="AlphaFoldDB" id="A0A7W6EPV7"/>
<evidence type="ECO:0000256" key="1">
    <source>
        <dbReference type="SAM" id="SignalP"/>
    </source>
</evidence>
<protein>
    <recommendedName>
        <fullName evidence="4">Lipoprotein</fullName>
    </recommendedName>
</protein>
<keyword evidence="1" id="KW-0732">Signal</keyword>
<proteinExistence type="predicted"/>
<evidence type="ECO:0008006" key="4">
    <source>
        <dbReference type="Google" id="ProtNLM"/>
    </source>
</evidence>
<dbReference type="Proteomes" id="UP000541352">
    <property type="component" value="Unassembled WGS sequence"/>
</dbReference>
<evidence type="ECO:0000313" key="2">
    <source>
        <dbReference type="EMBL" id="MBB3837737.1"/>
    </source>
</evidence>
<reference evidence="2 3" key="1">
    <citation type="submission" date="2020-08" db="EMBL/GenBank/DDBJ databases">
        <title>Genomic Encyclopedia of Type Strains, Phase IV (KMG-IV): sequencing the most valuable type-strain genomes for metagenomic binning, comparative biology and taxonomic classification.</title>
        <authorList>
            <person name="Goeker M."/>
        </authorList>
    </citation>
    <scope>NUCLEOTIDE SEQUENCE [LARGE SCALE GENOMIC DNA]</scope>
    <source>
        <strain evidence="2 3">DSM 17976</strain>
    </source>
</reference>
<dbReference type="PROSITE" id="PS51257">
    <property type="entry name" value="PROKAR_LIPOPROTEIN"/>
    <property type="match status" value="1"/>
</dbReference>
<dbReference type="RefSeq" id="WP_183972519.1">
    <property type="nucleotide sequence ID" value="NZ_JACIBY010000003.1"/>
</dbReference>
<feature type="chain" id="PRO_5030578425" description="Lipoprotein" evidence="1">
    <location>
        <begin position="22"/>
        <end position="187"/>
    </location>
</feature>
<name>A0A7W6EPV7_9BACT</name>
<accession>A0A7W6EPV7</accession>
<feature type="signal peptide" evidence="1">
    <location>
        <begin position="1"/>
        <end position="21"/>
    </location>
</feature>
<gene>
    <name evidence="2" type="ORF">FHS57_001734</name>
</gene>
<organism evidence="2 3">
    <name type="scientific">Runella defluvii</name>
    <dbReference type="NCBI Taxonomy" id="370973"/>
    <lineage>
        <taxon>Bacteria</taxon>
        <taxon>Pseudomonadati</taxon>
        <taxon>Bacteroidota</taxon>
        <taxon>Cytophagia</taxon>
        <taxon>Cytophagales</taxon>
        <taxon>Spirosomataceae</taxon>
        <taxon>Runella</taxon>
    </lineage>
</organism>